<dbReference type="GO" id="GO:0032259">
    <property type="term" value="P:methylation"/>
    <property type="evidence" value="ECO:0007669"/>
    <property type="project" value="UniProtKB-KW"/>
</dbReference>
<organism evidence="1 2">
    <name type="scientific">Sandaracinobacteroides saxicola</name>
    <dbReference type="NCBI Taxonomy" id="2759707"/>
    <lineage>
        <taxon>Bacteria</taxon>
        <taxon>Pseudomonadati</taxon>
        <taxon>Pseudomonadota</taxon>
        <taxon>Alphaproteobacteria</taxon>
        <taxon>Sphingomonadales</taxon>
        <taxon>Sphingosinicellaceae</taxon>
        <taxon>Sandaracinobacteroides</taxon>
    </lineage>
</organism>
<reference evidence="1 2" key="1">
    <citation type="submission" date="2020-07" db="EMBL/GenBank/DDBJ databases">
        <title>Complete genome sequence for Sandaracinobacter sp. M6.</title>
        <authorList>
            <person name="Tang Y."/>
            <person name="Liu Q."/>
            <person name="Guo Z."/>
            <person name="Lei P."/>
            <person name="Huang B."/>
        </authorList>
    </citation>
    <scope>NUCLEOTIDE SEQUENCE [LARGE SCALE GENOMIC DNA]</scope>
    <source>
        <strain evidence="1 2">M6</strain>
    </source>
</reference>
<keyword evidence="2" id="KW-1185">Reference proteome</keyword>
<dbReference type="Gene3D" id="3.40.50.150">
    <property type="entry name" value="Vaccinia Virus protein VP39"/>
    <property type="match status" value="1"/>
</dbReference>
<keyword evidence="1" id="KW-0489">Methyltransferase</keyword>
<dbReference type="GO" id="GO:0008168">
    <property type="term" value="F:methyltransferase activity"/>
    <property type="evidence" value="ECO:0007669"/>
    <property type="project" value="UniProtKB-KW"/>
</dbReference>
<proteinExistence type="predicted"/>
<dbReference type="Proteomes" id="UP000515292">
    <property type="component" value="Chromosome"/>
</dbReference>
<dbReference type="KEGG" id="sand:H3309_02595"/>
<dbReference type="AlphaFoldDB" id="A0A7G5IJ68"/>
<protein>
    <submittedName>
        <fullName evidence="1">Methyltransferase type 12</fullName>
    </submittedName>
</protein>
<name>A0A7G5IJ68_9SPHN</name>
<keyword evidence="1" id="KW-0808">Transferase</keyword>
<dbReference type="RefSeq" id="WP_182297227.1">
    <property type="nucleotide sequence ID" value="NZ_CP059851.1"/>
</dbReference>
<gene>
    <name evidence="1" type="ORF">H3309_02595</name>
</gene>
<dbReference type="SUPFAM" id="SSF53335">
    <property type="entry name" value="S-adenosyl-L-methionine-dependent methyltransferases"/>
    <property type="match status" value="1"/>
</dbReference>
<evidence type="ECO:0000313" key="2">
    <source>
        <dbReference type="Proteomes" id="UP000515292"/>
    </source>
</evidence>
<dbReference type="EMBL" id="CP059851">
    <property type="protein sequence ID" value="QMW23410.1"/>
    <property type="molecule type" value="Genomic_DNA"/>
</dbReference>
<accession>A0A7G5IJ68</accession>
<sequence>MSLMSLEMERDETVELPEPDRVDWAARTRALLDHWHGVARDSAFGPEFAGVVPALARARALAGPAWMETVLPMLRAHPLQALVRNCPIVDHSVRKPRGYAGDAALLDLIYQHPSAPLRPGNELGQRLTLHIASGAASRSVRYRRLLLAEAIDDAALRHDGARVMSLACGHMREVEWSLALAHGGVRELLAADQDAESLARVAADYGARFPMVRPTALSVKQVIRGAVPGEGGFDLVYAAGLYDYLPAAVARALTKRLFGLLRPGGRLLLGNFGDDFDGIAFTESLMHWPLLWRTPVQIEAFANDIPAGAMATRRVFADPTHTCWYLDLTRA</sequence>
<dbReference type="InterPro" id="IPR029063">
    <property type="entry name" value="SAM-dependent_MTases_sf"/>
</dbReference>
<evidence type="ECO:0000313" key="1">
    <source>
        <dbReference type="EMBL" id="QMW23410.1"/>
    </source>
</evidence>